<gene>
    <name evidence="1" type="ORF">SV7mr_07190</name>
</gene>
<name>A0A517SQ30_9BACT</name>
<dbReference type="OrthoDB" id="269097at2"/>
<evidence type="ECO:0000313" key="2">
    <source>
        <dbReference type="Proteomes" id="UP000315003"/>
    </source>
</evidence>
<accession>A0A517SQ30</accession>
<dbReference type="RefSeq" id="WP_145269229.1">
    <property type="nucleotide sequence ID" value="NZ_CP036272.1"/>
</dbReference>
<dbReference type="Proteomes" id="UP000315003">
    <property type="component" value="Chromosome"/>
</dbReference>
<dbReference type="EMBL" id="CP036272">
    <property type="protein sequence ID" value="QDT58230.1"/>
    <property type="molecule type" value="Genomic_DNA"/>
</dbReference>
<reference evidence="1 2" key="1">
    <citation type="submission" date="2019-02" db="EMBL/GenBank/DDBJ databases">
        <title>Deep-cultivation of Planctomycetes and their phenomic and genomic characterization uncovers novel biology.</title>
        <authorList>
            <person name="Wiegand S."/>
            <person name="Jogler M."/>
            <person name="Boedeker C."/>
            <person name="Pinto D."/>
            <person name="Vollmers J."/>
            <person name="Rivas-Marin E."/>
            <person name="Kohn T."/>
            <person name="Peeters S.H."/>
            <person name="Heuer A."/>
            <person name="Rast P."/>
            <person name="Oberbeckmann S."/>
            <person name="Bunk B."/>
            <person name="Jeske O."/>
            <person name="Meyerdierks A."/>
            <person name="Storesund J.E."/>
            <person name="Kallscheuer N."/>
            <person name="Luecker S."/>
            <person name="Lage O.M."/>
            <person name="Pohl T."/>
            <person name="Merkel B.J."/>
            <person name="Hornburger P."/>
            <person name="Mueller R.-W."/>
            <person name="Bruemmer F."/>
            <person name="Labrenz M."/>
            <person name="Spormann A.M."/>
            <person name="Op den Camp H."/>
            <person name="Overmann J."/>
            <person name="Amann R."/>
            <person name="Jetten M.S.M."/>
            <person name="Mascher T."/>
            <person name="Medema M.H."/>
            <person name="Devos D.P."/>
            <person name="Kaster A.-K."/>
            <person name="Ovreas L."/>
            <person name="Rohde M."/>
            <person name="Galperin M.Y."/>
            <person name="Jogler C."/>
        </authorList>
    </citation>
    <scope>NUCLEOTIDE SEQUENCE [LARGE SCALE GENOMIC DNA]</scope>
    <source>
        <strain evidence="1 2">SV_7m_r</strain>
    </source>
</reference>
<keyword evidence="2" id="KW-1185">Reference proteome</keyword>
<dbReference type="AlphaFoldDB" id="A0A517SQ30"/>
<proteinExistence type="predicted"/>
<protein>
    <submittedName>
        <fullName evidence="1">Uncharacterized protein</fullName>
    </submittedName>
</protein>
<organism evidence="1 2">
    <name type="scientific">Stieleria bergensis</name>
    <dbReference type="NCBI Taxonomy" id="2528025"/>
    <lineage>
        <taxon>Bacteria</taxon>
        <taxon>Pseudomonadati</taxon>
        <taxon>Planctomycetota</taxon>
        <taxon>Planctomycetia</taxon>
        <taxon>Pirellulales</taxon>
        <taxon>Pirellulaceae</taxon>
        <taxon>Stieleria</taxon>
    </lineage>
</organism>
<evidence type="ECO:0000313" key="1">
    <source>
        <dbReference type="EMBL" id="QDT58230.1"/>
    </source>
</evidence>
<sequence length="221" mass="24145">MFRTPKWTWLSFSPHSAARAACGFRLHAQAATGLLVGLFCLSTGCQSLVEKTPGASGDLTLPAMQDILPSDDILFPKTAAQTSPFRHVDGAMLTPSMATSESMSMESYAKIQQAEAQNSIVLQIHGDEVPFRLLPLPDDGRSVFVSELLRETGVQNRLGMLDVALFRKAPGAIEGVRMAVDFSNGKVVPTTDYGLRPGDRIEVRKKQKSAFRAVRQLILKR</sequence>